<keyword evidence="1" id="KW-1133">Transmembrane helix</keyword>
<keyword evidence="3" id="KW-1185">Reference proteome</keyword>
<dbReference type="EMBL" id="CP038145">
    <property type="protein sequence ID" value="QBQ64644.1"/>
    <property type="molecule type" value="Genomic_DNA"/>
</dbReference>
<accession>A0A4P7CKY1</accession>
<protein>
    <submittedName>
        <fullName evidence="2">DUF4153 domain-containing protein</fullName>
    </submittedName>
</protein>
<dbReference type="RefSeq" id="WP_162857451.1">
    <property type="nucleotide sequence ID" value="NZ_CP038145.1"/>
</dbReference>
<name>A0A4P7CKY1_9PAST</name>
<dbReference type="KEGG" id="aio:EXH44_10650"/>
<sequence length="356" mass="41544">MGFRPYLLQPLVLSYLSLGIFCIALRHLLEKPRWTFFYRYFNYFALIPLGLVWVGIFERIQQYGFTEARVYLVAIATLISLFVLCSFSQRLLQYRLFSVLTIAMIAIVTIILSPEKIEQHSQYARFVKITTELGLLDENQKINVERLNQPFSKESDQKNLRELYSLLTLSDVKNNPEFVELYGEETLSKLASMSGNSDYLEAEQQTQGYYYLYRNDDLYATPPIDVRPYKTFTQLRGFMEYQSEKDSNNEQNLCSDNRKLVLMNQASSTSNIVVEERYFKQQMTELGIDITRPLTNEQVDKIRQERDRFLNVPTTNGGLLLLNTVGFQYGENSTCRGYTLYQGDVMGYFEPNNEKK</sequence>
<dbReference type="Proteomes" id="UP000294444">
    <property type="component" value="Chromosome"/>
</dbReference>
<evidence type="ECO:0000313" key="3">
    <source>
        <dbReference type="Proteomes" id="UP000294444"/>
    </source>
</evidence>
<keyword evidence="1" id="KW-0472">Membrane</keyword>
<keyword evidence="1" id="KW-0812">Transmembrane</keyword>
<feature type="transmembrane region" description="Helical" evidence="1">
    <location>
        <begin position="6"/>
        <end position="25"/>
    </location>
</feature>
<gene>
    <name evidence="2" type="ORF">EXH44_10650</name>
</gene>
<feature type="transmembrane region" description="Helical" evidence="1">
    <location>
        <begin position="68"/>
        <end position="87"/>
    </location>
</feature>
<proteinExistence type="predicted"/>
<dbReference type="AlphaFoldDB" id="A0A4P7CKY1"/>
<dbReference type="Pfam" id="PF13687">
    <property type="entry name" value="DUF4153"/>
    <property type="match status" value="1"/>
</dbReference>
<dbReference type="InterPro" id="IPR025291">
    <property type="entry name" value="DUF4153"/>
</dbReference>
<feature type="transmembrane region" description="Helical" evidence="1">
    <location>
        <begin position="37"/>
        <end position="56"/>
    </location>
</feature>
<organism evidence="2 3">
    <name type="scientific">Actinobacillus indolicus</name>
    <dbReference type="NCBI Taxonomy" id="51049"/>
    <lineage>
        <taxon>Bacteria</taxon>
        <taxon>Pseudomonadati</taxon>
        <taxon>Pseudomonadota</taxon>
        <taxon>Gammaproteobacteria</taxon>
        <taxon>Pasteurellales</taxon>
        <taxon>Pasteurellaceae</taxon>
        <taxon>Actinobacillus</taxon>
    </lineage>
</organism>
<feature type="transmembrane region" description="Helical" evidence="1">
    <location>
        <begin position="94"/>
        <end position="112"/>
    </location>
</feature>
<evidence type="ECO:0000313" key="2">
    <source>
        <dbReference type="EMBL" id="QBQ64644.1"/>
    </source>
</evidence>
<reference evidence="2 3" key="1">
    <citation type="submission" date="2019-03" db="EMBL/GenBank/DDBJ databases">
        <authorList>
            <person name="Che Y."/>
            <person name="Zhou L."/>
        </authorList>
    </citation>
    <scope>NUCLEOTIDE SEQUENCE [LARGE SCALE GENOMIC DNA]</scope>
    <source>
        <strain evidence="2 3">AIFJ1607</strain>
    </source>
</reference>
<evidence type="ECO:0000256" key="1">
    <source>
        <dbReference type="SAM" id="Phobius"/>
    </source>
</evidence>